<keyword evidence="3 5" id="KW-1133">Transmembrane helix</keyword>
<name>A0A3P1T4K7_9ACTN</name>
<dbReference type="Pfam" id="PF12698">
    <property type="entry name" value="ABC2_membrane_3"/>
    <property type="match status" value="1"/>
</dbReference>
<dbReference type="PANTHER" id="PTHR43027">
    <property type="entry name" value="DOXORUBICIN RESISTANCE ABC TRANSPORTER PERMEASE PROTEIN DRRC-RELATED"/>
    <property type="match status" value="1"/>
</dbReference>
<feature type="transmembrane region" description="Helical" evidence="5">
    <location>
        <begin position="168"/>
        <end position="189"/>
    </location>
</feature>
<feature type="domain" description="ABC-2 type transporter transmembrane" evidence="6">
    <location>
        <begin position="36"/>
        <end position="253"/>
    </location>
</feature>
<organism evidence="7 8">
    <name type="scientific">Arachnia propionica</name>
    <dbReference type="NCBI Taxonomy" id="1750"/>
    <lineage>
        <taxon>Bacteria</taxon>
        <taxon>Bacillati</taxon>
        <taxon>Actinomycetota</taxon>
        <taxon>Actinomycetes</taxon>
        <taxon>Propionibacteriales</taxon>
        <taxon>Propionibacteriaceae</taxon>
        <taxon>Arachnia</taxon>
    </lineage>
</organism>
<proteinExistence type="predicted"/>
<gene>
    <name evidence="7" type="ORF">EII34_10125</name>
</gene>
<dbReference type="GO" id="GO:0140359">
    <property type="term" value="F:ABC-type transporter activity"/>
    <property type="evidence" value="ECO:0007669"/>
    <property type="project" value="InterPro"/>
</dbReference>
<evidence type="ECO:0000259" key="6">
    <source>
        <dbReference type="Pfam" id="PF12698"/>
    </source>
</evidence>
<dbReference type="InterPro" id="IPR052902">
    <property type="entry name" value="ABC-2_transporter"/>
</dbReference>
<protein>
    <submittedName>
        <fullName evidence="7">ABC transporter permease</fullName>
    </submittedName>
</protein>
<dbReference type="GO" id="GO:0016020">
    <property type="term" value="C:membrane"/>
    <property type="evidence" value="ECO:0007669"/>
    <property type="project" value="UniProtKB-SubCell"/>
</dbReference>
<feature type="transmembrane region" description="Helical" evidence="5">
    <location>
        <begin position="235"/>
        <end position="253"/>
    </location>
</feature>
<comment type="caution">
    <text evidence="7">The sequence shown here is derived from an EMBL/GenBank/DDBJ whole genome shotgun (WGS) entry which is preliminary data.</text>
</comment>
<dbReference type="AlphaFoldDB" id="A0A3P1T4K7"/>
<accession>A0A3P1T4K7</accession>
<evidence type="ECO:0000256" key="2">
    <source>
        <dbReference type="ARBA" id="ARBA00022692"/>
    </source>
</evidence>
<feature type="transmembrane region" description="Helical" evidence="5">
    <location>
        <begin position="141"/>
        <end position="161"/>
    </location>
</feature>
<dbReference type="Proteomes" id="UP000280819">
    <property type="component" value="Unassembled WGS sequence"/>
</dbReference>
<keyword evidence="4 5" id="KW-0472">Membrane</keyword>
<reference evidence="7 8" key="1">
    <citation type="submission" date="2018-11" db="EMBL/GenBank/DDBJ databases">
        <title>Genomes From Bacteria Associated with the Canine Oral Cavity: a Test Case for Automated Genome-Based Taxonomic Assignment.</title>
        <authorList>
            <person name="Coil D.A."/>
            <person name="Jospin G."/>
            <person name="Darling A.E."/>
            <person name="Wallis C."/>
            <person name="Davis I.J."/>
            <person name="Harris S."/>
            <person name="Eisen J.A."/>
            <person name="Holcombe L.J."/>
            <person name="O'Flynn C."/>
        </authorList>
    </citation>
    <scope>NUCLEOTIDE SEQUENCE [LARGE SCALE GENOMIC DNA]</scope>
    <source>
        <strain evidence="7 8">OH887_COT-365</strain>
    </source>
</reference>
<evidence type="ECO:0000313" key="7">
    <source>
        <dbReference type="EMBL" id="RRD04411.1"/>
    </source>
</evidence>
<evidence type="ECO:0000256" key="1">
    <source>
        <dbReference type="ARBA" id="ARBA00004141"/>
    </source>
</evidence>
<evidence type="ECO:0000256" key="3">
    <source>
        <dbReference type="ARBA" id="ARBA00022989"/>
    </source>
</evidence>
<keyword evidence="2 5" id="KW-0812">Transmembrane</keyword>
<evidence type="ECO:0000313" key="8">
    <source>
        <dbReference type="Proteomes" id="UP000280819"/>
    </source>
</evidence>
<sequence length="281" mass="29667">MNRTTISAGLRQAGVNLLGDLRGPAILSYLFFPLLATAFALSVNNIELDQAAISIGRFAAPGWLAVVVVTGGFMGIASTIMAEKEDGTLLRMKSLPGGMQAYVLGKIMYVTGSTMASVILTLIPLALFIPEIVSFGPGGWLAAFGHTVLGLLATLPIGIVVGALMRSVVALVISMAVLYLLMGASGLLFPLNDLVPAWFQWLIQALPPYWIGLGMRSAMLPAEAAALEFGGSFRVVETLVVLGLWVVAGLVLAPRALRRMVRGVSGSQVAKARERILARGY</sequence>
<evidence type="ECO:0000256" key="5">
    <source>
        <dbReference type="SAM" id="Phobius"/>
    </source>
</evidence>
<evidence type="ECO:0000256" key="4">
    <source>
        <dbReference type="ARBA" id="ARBA00023136"/>
    </source>
</evidence>
<comment type="subcellular location">
    <subcellularLocation>
        <location evidence="1">Membrane</location>
        <topology evidence="1">Multi-pass membrane protein</topology>
    </subcellularLocation>
</comment>
<feature type="transmembrane region" description="Helical" evidence="5">
    <location>
        <begin position="21"/>
        <end position="43"/>
    </location>
</feature>
<dbReference type="RefSeq" id="WP_124845041.1">
    <property type="nucleotide sequence ID" value="NZ_JAUNKP010000009.1"/>
</dbReference>
<feature type="transmembrane region" description="Helical" evidence="5">
    <location>
        <begin position="103"/>
        <end position="129"/>
    </location>
</feature>
<feature type="transmembrane region" description="Helical" evidence="5">
    <location>
        <begin position="63"/>
        <end position="82"/>
    </location>
</feature>
<dbReference type="EMBL" id="RQZG01000011">
    <property type="protein sequence ID" value="RRD04411.1"/>
    <property type="molecule type" value="Genomic_DNA"/>
</dbReference>
<dbReference type="PANTHER" id="PTHR43027:SF2">
    <property type="entry name" value="TRANSPORT PERMEASE PROTEIN"/>
    <property type="match status" value="1"/>
</dbReference>
<dbReference type="InterPro" id="IPR013525">
    <property type="entry name" value="ABC2_TM"/>
</dbReference>
<dbReference type="OrthoDB" id="9786643at2"/>